<dbReference type="SMART" id="SM00267">
    <property type="entry name" value="GGDEF"/>
    <property type="match status" value="1"/>
</dbReference>
<dbReference type="Gene3D" id="3.30.450.20">
    <property type="entry name" value="PAS domain"/>
    <property type="match status" value="1"/>
</dbReference>
<dbReference type="SUPFAM" id="SSF55073">
    <property type="entry name" value="Nucleotide cyclase"/>
    <property type="match status" value="1"/>
</dbReference>
<dbReference type="Proteomes" id="UP000620133">
    <property type="component" value="Chromosome"/>
</dbReference>
<dbReference type="NCBIfam" id="TIGR00254">
    <property type="entry name" value="GGDEF"/>
    <property type="match status" value="1"/>
</dbReference>
<evidence type="ECO:0000256" key="3">
    <source>
        <dbReference type="ARBA" id="ARBA00022692"/>
    </source>
</evidence>
<dbReference type="InterPro" id="IPR000160">
    <property type="entry name" value="GGDEF_dom"/>
</dbReference>
<dbReference type="GO" id="GO:0000155">
    <property type="term" value="F:phosphorelay sensor kinase activity"/>
    <property type="evidence" value="ECO:0007669"/>
    <property type="project" value="InterPro"/>
</dbReference>
<evidence type="ECO:0000313" key="6">
    <source>
        <dbReference type="EMBL" id="BCR36504.1"/>
    </source>
</evidence>
<organism evidence="6 7">
    <name type="scientific">Mariniplasma anaerobium</name>
    <dbReference type="NCBI Taxonomy" id="2735436"/>
    <lineage>
        <taxon>Bacteria</taxon>
        <taxon>Bacillati</taxon>
        <taxon>Mycoplasmatota</taxon>
        <taxon>Mollicutes</taxon>
        <taxon>Acholeplasmatales</taxon>
        <taxon>Acholeplasmataceae</taxon>
        <taxon>Mariniplasma</taxon>
    </lineage>
</organism>
<keyword evidence="3" id="KW-0812">Transmembrane</keyword>
<dbReference type="PROSITE" id="PS50113">
    <property type="entry name" value="PAC"/>
    <property type="match status" value="1"/>
</dbReference>
<gene>
    <name evidence="6" type="ORF">MPAN_013970</name>
</gene>
<dbReference type="SMART" id="SM00471">
    <property type="entry name" value="HDc"/>
    <property type="match status" value="1"/>
</dbReference>
<dbReference type="Gene3D" id="1.10.3210.10">
    <property type="entry name" value="Hypothetical protein af1432"/>
    <property type="match status" value="1"/>
</dbReference>
<sequence>MIYEALLTGTLNSLVQNIILLFGLGFIFAAATASAKKKYKIRNQFFIGLILGGVVFLIMLDPFVFDEGLVFDTRSVLLSVTGLFFGAIPTSVAAVVAIIYRLYIGGSGIYAGILTIVTSAAIGLNWRYIRKILPKVPSYVEFYIMGVIVHIVTLLSFLSIPWPQAFDVIKSTALIYLIIFPIVTMLLAVVVHNEQIKFKIADDLEKQKVLLQASIDSTYEMEIFAVDSEYKYLSYNVFHKDSIKNFYDIDISLEMSFLDVVSNETIKNRLKGSIDRVLKGESFKITLQVEDQENSYLEERYAPILDLDKNIVGATIFIQDITIRKQYENEILKLSYSDALTGLNNRRKHQEQLIMLNQEKYHPVSVAFFDINGLKVMNDAFGHAEGDRLIKVVAKKLLIACKKYNAYVSRVGGDEFIVLCPNTKEVDALELANETKTLIEKEYIKHMAISISYGISAKEIGDNFEDVINKAETNLYKNKLYESSSHRNESIRTILNTLKAKDEYSEEHSKRVSDICKKMGKKMGMTKQDIEQLTLISNLHDIGKISIDDKILNKPGKLTEEEWRIMKRHPETGYRILSSSPDYIDIAEDILSHHERYDGTGYPRGLKGENIPIRARIIAIADAFDAMISDRPYRKKLDHDVAIQELIDNKGTQFDPKLVDIFLTIFSKNK</sequence>
<keyword evidence="2" id="KW-1003">Cell membrane</keyword>
<proteinExistence type="predicted"/>
<evidence type="ECO:0000256" key="1">
    <source>
        <dbReference type="ARBA" id="ARBA00004651"/>
    </source>
</evidence>
<dbReference type="CDD" id="cd00077">
    <property type="entry name" value="HDc"/>
    <property type="match status" value="1"/>
</dbReference>
<evidence type="ECO:0000256" key="2">
    <source>
        <dbReference type="ARBA" id="ARBA00022475"/>
    </source>
</evidence>
<dbReference type="InterPro" id="IPR043128">
    <property type="entry name" value="Rev_trsase/Diguanyl_cyclase"/>
</dbReference>
<keyword evidence="4" id="KW-1133">Transmembrane helix</keyword>
<dbReference type="Pfam" id="PF07694">
    <property type="entry name" value="5TM-5TMR_LYT"/>
    <property type="match status" value="1"/>
</dbReference>
<dbReference type="InterPro" id="IPR029787">
    <property type="entry name" value="Nucleotide_cyclase"/>
</dbReference>
<dbReference type="PANTHER" id="PTHR43155:SF2">
    <property type="entry name" value="CYCLIC DI-GMP PHOSPHODIESTERASE PA4108"/>
    <property type="match status" value="1"/>
</dbReference>
<reference evidence="6" key="1">
    <citation type="submission" date="2021-01" db="EMBL/GenBank/DDBJ databases">
        <title>Draft genome sequence of Acholeplasmataceae bacterium strain Mahy22.</title>
        <authorList>
            <person name="Watanabe M."/>
            <person name="Kojima H."/>
            <person name="Fukui M."/>
        </authorList>
    </citation>
    <scope>NUCLEOTIDE SEQUENCE</scope>
    <source>
        <strain evidence="6">Mahy22</strain>
    </source>
</reference>
<dbReference type="GO" id="GO:0071555">
    <property type="term" value="P:cell wall organization"/>
    <property type="evidence" value="ECO:0007669"/>
    <property type="project" value="InterPro"/>
</dbReference>
<name>A0A7U9XXB2_9MOLU</name>
<evidence type="ECO:0000313" key="7">
    <source>
        <dbReference type="Proteomes" id="UP000620133"/>
    </source>
</evidence>
<dbReference type="AlphaFoldDB" id="A0A7U9XXB2"/>
<evidence type="ECO:0008006" key="8">
    <source>
        <dbReference type="Google" id="ProtNLM"/>
    </source>
</evidence>
<keyword evidence="5" id="KW-0472">Membrane</keyword>
<dbReference type="GO" id="GO:0005886">
    <property type="term" value="C:plasma membrane"/>
    <property type="evidence" value="ECO:0007669"/>
    <property type="project" value="UniProtKB-SubCell"/>
</dbReference>
<dbReference type="Gene3D" id="3.30.70.270">
    <property type="match status" value="1"/>
</dbReference>
<dbReference type="InterPro" id="IPR037522">
    <property type="entry name" value="HD_GYP_dom"/>
</dbReference>
<dbReference type="PANTHER" id="PTHR43155">
    <property type="entry name" value="CYCLIC DI-GMP PHOSPHODIESTERASE PA4108-RELATED"/>
    <property type="match status" value="1"/>
</dbReference>
<dbReference type="SUPFAM" id="SSF109604">
    <property type="entry name" value="HD-domain/PDEase-like"/>
    <property type="match status" value="1"/>
</dbReference>
<dbReference type="EMBL" id="AP024412">
    <property type="protein sequence ID" value="BCR36504.1"/>
    <property type="molecule type" value="Genomic_DNA"/>
</dbReference>
<dbReference type="CDD" id="cd01949">
    <property type="entry name" value="GGDEF"/>
    <property type="match status" value="1"/>
</dbReference>
<evidence type="ECO:0000256" key="5">
    <source>
        <dbReference type="ARBA" id="ARBA00023136"/>
    </source>
</evidence>
<dbReference type="PROSITE" id="PS51832">
    <property type="entry name" value="HD_GYP"/>
    <property type="match status" value="1"/>
</dbReference>
<dbReference type="Pfam" id="PF13487">
    <property type="entry name" value="HD_5"/>
    <property type="match status" value="1"/>
</dbReference>
<dbReference type="PROSITE" id="PS50887">
    <property type="entry name" value="GGDEF"/>
    <property type="match status" value="1"/>
</dbReference>
<dbReference type="InterPro" id="IPR003607">
    <property type="entry name" value="HD/PDEase_dom"/>
</dbReference>
<evidence type="ECO:0000256" key="4">
    <source>
        <dbReference type="ARBA" id="ARBA00022989"/>
    </source>
</evidence>
<dbReference type="InterPro" id="IPR000700">
    <property type="entry name" value="PAS-assoc_C"/>
</dbReference>
<comment type="subcellular location">
    <subcellularLocation>
        <location evidence="1">Cell membrane</location>
        <topology evidence="1">Multi-pass membrane protein</topology>
    </subcellularLocation>
</comment>
<keyword evidence="7" id="KW-1185">Reference proteome</keyword>
<dbReference type="InterPro" id="IPR011620">
    <property type="entry name" value="Sig_transdc_His_kinase_LytS_TM"/>
</dbReference>
<dbReference type="RefSeq" id="WP_176239885.1">
    <property type="nucleotide sequence ID" value="NZ_AP024412.1"/>
</dbReference>
<dbReference type="Pfam" id="PF00990">
    <property type="entry name" value="GGDEF"/>
    <property type="match status" value="1"/>
</dbReference>
<protein>
    <recommendedName>
        <fullName evidence="8">Diguanylate cyclase</fullName>
    </recommendedName>
</protein>
<accession>A0A7U9XXB2</accession>
<dbReference type="KEGG" id="manr:MPAN_013970"/>